<keyword evidence="1" id="KW-0645">Protease</keyword>
<feature type="region of interest" description="Disordered" evidence="4">
    <location>
        <begin position="26"/>
        <end position="46"/>
    </location>
</feature>
<gene>
    <name evidence="6" type="ORF">ISN45_Aa05g021730</name>
</gene>
<protein>
    <submittedName>
        <fullName evidence="6">Peptidase C1A papain C-terminal</fullName>
    </submittedName>
</protein>
<dbReference type="GO" id="GO:0008234">
    <property type="term" value="F:cysteine-type peptidase activity"/>
    <property type="evidence" value="ECO:0007669"/>
    <property type="project" value="UniProtKB-KW"/>
</dbReference>
<evidence type="ECO:0000256" key="4">
    <source>
        <dbReference type="SAM" id="MobiDB-lite"/>
    </source>
</evidence>
<organism evidence="6 7">
    <name type="scientific">Arabidopsis thaliana x Arabidopsis arenosa</name>
    <dbReference type="NCBI Taxonomy" id="1240361"/>
    <lineage>
        <taxon>Eukaryota</taxon>
        <taxon>Viridiplantae</taxon>
        <taxon>Streptophyta</taxon>
        <taxon>Embryophyta</taxon>
        <taxon>Tracheophyta</taxon>
        <taxon>Spermatophyta</taxon>
        <taxon>Magnoliopsida</taxon>
        <taxon>eudicotyledons</taxon>
        <taxon>Gunneridae</taxon>
        <taxon>Pentapetalae</taxon>
        <taxon>rosids</taxon>
        <taxon>malvids</taxon>
        <taxon>Brassicales</taxon>
        <taxon>Brassicaceae</taxon>
        <taxon>Camelineae</taxon>
        <taxon>Arabidopsis</taxon>
    </lineage>
</organism>
<feature type="domain" description="Peptidase C1A papain C-terminal" evidence="5">
    <location>
        <begin position="54"/>
        <end position="274"/>
    </location>
</feature>
<keyword evidence="2" id="KW-0378">Hydrolase</keyword>
<evidence type="ECO:0000313" key="7">
    <source>
        <dbReference type="Proteomes" id="UP000694240"/>
    </source>
</evidence>
<evidence type="ECO:0000256" key="2">
    <source>
        <dbReference type="ARBA" id="ARBA00022801"/>
    </source>
</evidence>
<dbReference type="InterPro" id="IPR013128">
    <property type="entry name" value="Peptidase_C1A"/>
</dbReference>
<dbReference type="EMBL" id="JAEFBK010000010">
    <property type="protein sequence ID" value="KAG7560665.1"/>
    <property type="molecule type" value="Genomic_DNA"/>
</dbReference>
<accession>A0A8T1ZPW2</accession>
<evidence type="ECO:0000313" key="6">
    <source>
        <dbReference type="EMBL" id="KAG7560665.1"/>
    </source>
</evidence>
<dbReference type="Pfam" id="PF00112">
    <property type="entry name" value="Peptidase_C1"/>
    <property type="match status" value="1"/>
</dbReference>
<dbReference type="Proteomes" id="UP000694240">
    <property type="component" value="Chromosome 10"/>
</dbReference>
<name>A0A8T1ZPW2_9BRAS</name>
<dbReference type="GO" id="GO:0006508">
    <property type="term" value="P:proteolysis"/>
    <property type="evidence" value="ECO:0007669"/>
    <property type="project" value="UniProtKB-KW"/>
</dbReference>
<sequence>MEATDDTTSQDSLVGVGAGGKWKFFASSSKKSKGSGSSSTKKLTPSDELWPKDLPSTYTEYIKSWNKILRAAMHQGDFHLCWAVAIARCMEAWLALRGVVVELSPQHLINNIKNMCKTSGKIGKYDEIKKFLTEHGLVLEKTCPYSGKLKQNCPKSCENCDEPAFKIRDLVHKKDKQVKEEELIQLVNDGPLLAVLDIYESFKECKDEIYQGQTNRKDTPMGLHVVLVTGFGTTPEGVNYWEIQNSWGTGWGQNGFGKIIRKSSRGNNKPSMFVETIQLVV</sequence>
<evidence type="ECO:0000256" key="3">
    <source>
        <dbReference type="ARBA" id="ARBA00022807"/>
    </source>
</evidence>
<feature type="compositionally biased region" description="Low complexity" evidence="4">
    <location>
        <begin position="26"/>
        <end position="42"/>
    </location>
</feature>
<evidence type="ECO:0000259" key="5">
    <source>
        <dbReference type="SMART" id="SM00645"/>
    </source>
</evidence>
<proteinExistence type="predicted"/>
<dbReference type="InterPro" id="IPR000668">
    <property type="entry name" value="Peptidase_C1A_C"/>
</dbReference>
<reference evidence="6 7" key="1">
    <citation type="submission" date="2020-12" db="EMBL/GenBank/DDBJ databases">
        <title>Concerted genomic and epigenomic changes stabilize Arabidopsis allopolyploids.</title>
        <authorList>
            <person name="Chen Z."/>
        </authorList>
    </citation>
    <scope>NUCLEOTIDE SEQUENCE [LARGE SCALE GENOMIC DNA]</scope>
    <source>
        <strain evidence="6">Allo738</strain>
        <tissue evidence="6">Leaf</tissue>
    </source>
</reference>
<keyword evidence="3" id="KW-0788">Thiol protease</keyword>
<dbReference type="PANTHER" id="PTHR12411">
    <property type="entry name" value="CYSTEINE PROTEASE FAMILY C1-RELATED"/>
    <property type="match status" value="1"/>
</dbReference>
<keyword evidence="7" id="KW-1185">Reference proteome</keyword>
<evidence type="ECO:0000256" key="1">
    <source>
        <dbReference type="ARBA" id="ARBA00022670"/>
    </source>
</evidence>
<dbReference type="SMART" id="SM00645">
    <property type="entry name" value="Pept_C1"/>
    <property type="match status" value="1"/>
</dbReference>
<comment type="caution">
    <text evidence="6">The sequence shown here is derived from an EMBL/GenBank/DDBJ whole genome shotgun (WGS) entry which is preliminary data.</text>
</comment>
<dbReference type="AlphaFoldDB" id="A0A8T1ZPW2"/>